<feature type="domain" description="SH2" evidence="15">
    <location>
        <begin position="1241"/>
        <end position="1292"/>
    </location>
</feature>
<keyword evidence="7" id="KW-0805">Transcription regulation</keyword>
<dbReference type="PROSITE" id="PS50001">
    <property type="entry name" value="SH2"/>
    <property type="match status" value="2"/>
</dbReference>
<dbReference type="SUPFAM" id="SSF55550">
    <property type="entry name" value="SH2 domain"/>
    <property type="match status" value="2"/>
</dbReference>
<dbReference type="FunFam" id="1.10.238.10:FF:000029">
    <property type="entry name" value="Signal transducer and transcription activator 6"/>
    <property type="match status" value="1"/>
</dbReference>
<proteinExistence type="inferred from homology"/>
<dbReference type="InterPro" id="IPR036535">
    <property type="entry name" value="STAT_N_sf"/>
</dbReference>
<evidence type="ECO:0000256" key="4">
    <source>
        <dbReference type="ARBA" id="ARBA00022490"/>
    </source>
</evidence>
<comment type="subunit">
    <text evidence="12">Forms a homodimer or a heterodimer with a related family member.</text>
</comment>
<dbReference type="EMBL" id="UFQS01000642">
    <property type="protein sequence ID" value="SSX05678.1"/>
    <property type="molecule type" value="Genomic_DNA"/>
</dbReference>
<evidence type="ECO:0000259" key="15">
    <source>
        <dbReference type="PROSITE" id="PS50001"/>
    </source>
</evidence>
<evidence type="ECO:0000256" key="13">
    <source>
        <dbReference type="ARBA" id="ARBA00067653"/>
    </source>
</evidence>
<keyword evidence="9" id="KW-0010">Activator</keyword>
<dbReference type="Gene3D" id="3.30.505.10">
    <property type="entry name" value="SH2 domain"/>
    <property type="match status" value="2"/>
</dbReference>
<evidence type="ECO:0000256" key="3">
    <source>
        <dbReference type="ARBA" id="ARBA00005586"/>
    </source>
</evidence>
<evidence type="ECO:0000256" key="6">
    <source>
        <dbReference type="ARBA" id="ARBA00022999"/>
    </source>
</evidence>
<evidence type="ECO:0000313" key="17">
    <source>
        <dbReference type="EMBL" id="SSX26037.1"/>
    </source>
</evidence>
<dbReference type="InterPro" id="IPR001217">
    <property type="entry name" value="STAT"/>
</dbReference>
<dbReference type="Gene3D" id="1.10.532.10">
    <property type="entry name" value="STAT transcription factor, N-terminal domain"/>
    <property type="match status" value="1"/>
</dbReference>
<dbReference type="Pfam" id="PF02864">
    <property type="entry name" value="STAT_bind"/>
    <property type="match status" value="2"/>
</dbReference>
<dbReference type="Gene3D" id="2.60.40.630">
    <property type="entry name" value="STAT transcription factor, DNA-binding domain"/>
    <property type="match status" value="2"/>
</dbReference>
<evidence type="ECO:0000256" key="2">
    <source>
        <dbReference type="ARBA" id="ARBA00004496"/>
    </source>
</evidence>
<reference evidence="16" key="1">
    <citation type="submission" date="2018-04" db="EMBL/GenBank/DDBJ databases">
        <authorList>
            <person name="Go L.Y."/>
            <person name="Mitchell J.A."/>
        </authorList>
    </citation>
    <scope>NUCLEOTIDE SEQUENCE</scope>
    <source>
        <tissue evidence="16">Whole organism</tissue>
    </source>
</reference>
<keyword evidence="11" id="KW-0539">Nucleus</keyword>
<dbReference type="InterPro" id="IPR048988">
    <property type="entry name" value="STAT_linker"/>
</dbReference>
<comment type="subcellular location">
    <subcellularLocation>
        <location evidence="2">Cytoplasm</location>
    </subcellularLocation>
    <subcellularLocation>
        <location evidence="1">Nucleus</location>
    </subcellularLocation>
</comment>
<evidence type="ECO:0000256" key="8">
    <source>
        <dbReference type="ARBA" id="ARBA00023125"/>
    </source>
</evidence>
<evidence type="ECO:0000256" key="7">
    <source>
        <dbReference type="ARBA" id="ARBA00023015"/>
    </source>
</evidence>
<dbReference type="InterPro" id="IPR036860">
    <property type="entry name" value="SH2_dom_sf"/>
</dbReference>
<dbReference type="Pfam" id="PF21354">
    <property type="entry name" value="STAT_linker"/>
    <property type="match status" value="2"/>
</dbReference>
<dbReference type="GO" id="GO:0005634">
    <property type="term" value="C:nucleus"/>
    <property type="evidence" value="ECO:0007669"/>
    <property type="project" value="UniProtKB-SubCell"/>
</dbReference>
<dbReference type="InterPro" id="IPR013800">
    <property type="entry name" value="STAT_TF_alpha"/>
</dbReference>
<dbReference type="GO" id="GO:0001228">
    <property type="term" value="F:DNA-binding transcription activator activity, RNA polymerase II-specific"/>
    <property type="evidence" value="ECO:0007669"/>
    <property type="project" value="UniProtKB-ARBA"/>
</dbReference>
<dbReference type="SMART" id="SM00252">
    <property type="entry name" value="SH2"/>
    <property type="match status" value="2"/>
</dbReference>
<evidence type="ECO:0000256" key="11">
    <source>
        <dbReference type="ARBA" id="ARBA00023242"/>
    </source>
</evidence>
<dbReference type="InterPro" id="IPR013799">
    <property type="entry name" value="STAT_TF_prot_interaction"/>
</dbReference>
<feature type="domain" description="SH2" evidence="15">
    <location>
        <begin position="566"/>
        <end position="681"/>
    </location>
</feature>
<keyword evidence="10" id="KW-0804">Transcription</keyword>
<dbReference type="Pfam" id="PF00017">
    <property type="entry name" value="SH2"/>
    <property type="match status" value="2"/>
</dbReference>
<keyword evidence="6 14" id="KW-0727">SH2 domain</keyword>
<evidence type="ECO:0000256" key="5">
    <source>
        <dbReference type="ARBA" id="ARBA00022553"/>
    </source>
</evidence>
<sequence length="1400" mass="161154">MALWSRILNMPGEAMQSVRQHYGNSFPIEVRHYLAEWIEDRLLNTPHIDSQDPQFEQEAATFFHGLITELERKSEEIVDENQITCRLRLCESARQFRTLFSHNPGQLYSHIRQGIDFERQLICYPESIGYVQDQEIQEITHALHELQKLVRANDYENKNLQKDYEIFYLEVHEFSKKQAALNNEQMNLTPEMRERNLMMMEERQQKLDAALNQLTGKRLSLVDSFKNVNAMITQIQTKVIGKYLSQWKINQGKAGNGAMPLSPNTLDMIQSWCENLAEIIWSTREQIRQVSKYKKQLGAEEPNLLDFLPQLQQESTNLLTNLITATFVIEKQPPQVMKTNTRFPSAVRLLVGNTLNIKMSSPQVKVSIVSEAQAQHVTSTNKVTEPMACGEIINNVGTMEYNETSKALSVNFRNMQLKKIKRAEKKGTESVMDEKFALLFTSNFAVGHGDIVFTVWALSLPVVVIVHGNQEPQSWATITWDNAFAEINRIPFQVPDKVPWYLLAEALNMKFKNITGKALTVENMHFLCEKAFKTSIPSPIPNDLYISWAQFCKEPLPDRTFTFWDWFYAAMKVTREHLRGPWSDNSVIGFIHKRTSEELLLKCTRGTFLLRFSDSELGGITIAWVNEGEDMPPQVLHIQPFTAKDFTTRSLSDRIRDLDELLYLYPNKPKNDVFSKYSPPSAPPKNTDYIVSGIRAVLPVHPGNMSYPGTPASQYNLQSPDPSRDTNSVASAYGIEQEKVRACMADWIENQFKQEQNNPELFFELFIEELNKVYSDQPQICLKNRLFETLLYLTKYENYFRYTLMQDLYKYLSWECQLSNDLEEGKINKEQQNMNFINEKIAEIQQKDNVINRSLIQQLNDIIERYKMFVAENNQIEINQLNRSASECCSRIIGHFEDILKTIDQIEKIICEVFLNPWMINPKRQIESAWLDIIQNWNEIICFILVCGISNMKSIAENFSFINGLLANISNLEERAKIILKEIISYALVCEEPKRIIKTETKFELKVRLLINANYLPLNNKVTIQLISGESAYEILQSGIIPETLNTGELLNSAKSFEINPPAICYSTRFKNLKITKRPKQFDGARGNFIEGVVERRTALLFQTFINYYGHEFHLFRVSKPIILVCHNNQEPIANAALVWDDAFAAPENPFAKIESGSWDQLGKAISNRFKSELNRGLSEENLNFLLTKVSSSNGTVVTWLQFAKEKLRPVPTMAEKDCFTFWEWLYASLKLILNNFVGMWQNNYIEGFISKSAVAEKLKGCENGTFLLRFSDSMKGAISISYIENKIVNHIAPNDQQELNKRDIIDRIRALDDLKFLYPRIPKEEICKNFVNKEIKKTAVVGDYIQPVVSETLPSTSQTLASTSQTLSSTGSLKMEISSDLDDEILESIITEFIENENN</sequence>
<accession>A0A336KNR7</accession>
<dbReference type="GO" id="GO:0000977">
    <property type="term" value="F:RNA polymerase II transcription regulatory region sequence-specific DNA binding"/>
    <property type="evidence" value="ECO:0007669"/>
    <property type="project" value="UniProtKB-ARBA"/>
</dbReference>
<dbReference type="InterPro" id="IPR012345">
    <property type="entry name" value="STAT_TF_DNA-bd_N"/>
</dbReference>
<evidence type="ECO:0000256" key="12">
    <source>
        <dbReference type="ARBA" id="ARBA00064301"/>
    </source>
</evidence>
<dbReference type="Pfam" id="PF01017">
    <property type="entry name" value="STAT_alpha"/>
    <property type="match status" value="1"/>
</dbReference>
<dbReference type="FunFam" id="2.60.40.630:FF:000003">
    <property type="entry name" value="Signal transducer and transcription activator 6"/>
    <property type="match status" value="1"/>
</dbReference>
<dbReference type="InterPro" id="IPR013801">
    <property type="entry name" value="STAT_TF_DNA-bd"/>
</dbReference>
<dbReference type="SUPFAM" id="SSF49417">
    <property type="entry name" value="p53-like transcription factors"/>
    <property type="match status" value="2"/>
</dbReference>
<evidence type="ECO:0000256" key="10">
    <source>
        <dbReference type="ARBA" id="ARBA00023163"/>
    </source>
</evidence>
<comment type="similarity">
    <text evidence="3">Belongs to the transcription factor STAT family.</text>
</comment>
<dbReference type="CDD" id="cd09919">
    <property type="entry name" value="SH2_STAT_family"/>
    <property type="match status" value="2"/>
</dbReference>
<dbReference type="VEuPathDB" id="VectorBase:CSON013044"/>
<dbReference type="GO" id="GO:0007166">
    <property type="term" value="P:cell surface receptor signaling pathway"/>
    <property type="evidence" value="ECO:0007669"/>
    <property type="project" value="UniProtKB-ARBA"/>
</dbReference>
<protein>
    <recommendedName>
        <fullName evidence="13">Signal transducer and transcription activator</fullName>
    </recommendedName>
</protein>
<dbReference type="EMBL" id="UFQT01000642">
    <property type="protein sequence ID" value="SSX26037.1"/>
    <property type="molecule type" value="Genomic_DNA"/>
</dbReference>
<keyword evidence="4" id="KW-0963">Cytoplasm</keyword>
<keyword evidence="5" id="KW-0597">Phosphoprotein</keyword>
<evidence type="ECO:0000256" key="14">
    <source>
        <dbReference type="PROSITE-ProRule" id="PRU00191"/>
    </source>
</evidence>
<keyword evidence="8" id="KW-0238">DNA-binding</keyword>
<dbReference type="SUPFAM" id="SSF48092">
    <property type="entry name" value="Transcription factor STAT-4 N-domain"/>
    <property type="match status" value="1"/>
</dbReference>
<dbReference type="Gene3D" id="1.20.1050.20">
    <property type="entry name" value="STAT transcription factor, all-alpha domain"/>
    <property type="match status" value="1"/>
</dbReference>
<dbReference type="InterPro" id="IPR008967">
    <property type="entry name" value="p53-like_TF_DNA-bd_sf"/>
</dbReference>
<reference evidence="17" key="2">
    <citation type="submission" date="2018-07" db="EMBL/GenBank/DDBJ databases">
        <authorList>
            <person name="Quirk P.G."/>
            <person name="Krulwich T.A."/>
        </authorList>
    </citation>
    <scope>NUCLEOTIDE SEQUENCE</scope>
</reference>
<gene>
    <name evidence="16" type="primary">CSON013044</name>
</gene>
<dbReference type="GO" id="GO:0005737">
    <property type="term" value="C:cytoplasm"/>
    <property type="evidence" value="ECO:0007669"/>
    <property type="project" value="UniProtKB-SubCell"/>
</dbReference>
<dbReference type="PANTHER" id="PTHR11801">
    <property type="entry name" value="SIGNAL TRANSDUCER AND ACTIVATOR OF TRANSCRIPTION"/>
    <property type="match status" value="1"/>
</dbReference>
<name>A0A336KNR7_CULSO</name>
<evidence type="ECO:0000256" key="1">
    <source>
        <dbReference type="ARBA" id="ARBA00004123"/>
    </source>
</evidence>
<dbReference type="Pfam" id="PF02865">
    <property type="entry name" value="STAT_int"/>
    <property type="match status" value="1"/>
</dbReference>
<organism evidence="16">
    <name type="scientific">Culicoides sonorensis</name>
    <name type="common">Biting midge</name>
    <dbReference type="NCBI Taxonomy" id="179676"/>
    <lineage>
        <taxon>Eukaryota</taxon>
        <taxon>Metazoa</taxon>
        <taxon>Ecdysozoa</taxon>
        <taxon>Arthropoda</taxon>
        <taxon>Hexapoda</taxon>
        <taxon>Insecta</taxon>
        <taxon>Pterygota</taxon>
        <taxon>Neoptera</taxon>
        <taxon>Endopterygota</taxon>
        <taxon>Diptera</taxon>
        <taxon>Nematocera</taxon>
        <taxon>Chironomoidea</taxon>
        <taxon>Ceratopogonidae</taxon>
        <taxon>Ceratopogoninae</taxon>
        <taxon>Culicoides</taxon>
        <taxon>Monoculicoides</taxon>
    </lineage>
</organism>
<dbReference type="SUPFAM" id="SSF47655">
    <property type="entry name" value="STAT"/>
    <property type="match status" value="1"/>
</dbReference>
<dbReference type="Gene3D" id="1.10.238.10">
    <property type="entry name" value="EF-hand"/>
    <property type="match status" value="2"/>
</dbReference>
<dbReference type="InterPro" id="IPR000980">
    <property type="entry name" value="SH2"/>
</dbReference>
<dbReference type="InterPro" id="IPR015988">
    <property type="entry name" value="STAT_TF_CC"/>
</dbReference>
<evidence type="ECO:0000256" key="9">
    <source>
        <dbReference type="ARBA" id="ARBA00023159"/>
    </source>
</evidence>
<evidence type="ECO:0000313" key="16">
    <source>
        <dbReference type="EMBL" id="SSX05678.1"/>
    </source>
</evidence>
<dbReference type="SMART" id="SM00964">
    <property type="entry name" value="STAT_int"/>
    <property type="match status" value="1"/>
</dbReference>